<proteinExistence type="predicted"/>
<dbReference type="KEGG" id="byl:A4V09_15115"/>
<sequence>MAKFVGYKRPKNTRKTLLNLFHYLGMHKWLFVLVALLVLISTCYIRIWPGKNNFKQYLPVRKTGTENCLCGLHRRR</sequence>
<accession>A0A1C7IDQ1</accession>
<keyword evidence="1" id="KW-1133">Transmembrane helix</keyword>
<keyword evidence="3" id="KW-1185">Reference proteome</keyword>
<dbReference type="EMBL" id="CP015405">
    <property type="protein sequence ID" value="ANU76973.1"/>
    <property type="molecule type" value="Genomic_DNA"/>
</dbReference>
<keyword evidence="1" id="KW-0812">Transmembrane</keyword>
<keyword evidence="1" id="KW-0472">Membrane</keyword>
<organism evidence="2 3">
    <name type="scientific">Blautia pseudococcoides</name>
    <dbReference type="NCBI Taxonomy" id="1796616"/>
    <lineage>
        <taxon>Bacteria</taxon>
        <taxon>Bacillati</taxon>
        <taxon>Bacillota</taxon>
        <taxon>Clostridia</taxon>
        <taxon>Lachnospirales</taxon>
        <taxon>Lachnospiraceae</taxon>
        <taxon>Blautia</taxon>
    </lineage>
</organism>
<name>A0A1C7IDQ1_9FIRM</name>
<gene>
    <name evidence="2" type="ORF">A4V09_15115</name>
</gene>
<dbReference type="AlphaFoldDB" id="A0A1C7IDQ1"/>
<reference evidence="2" key="1">
    <citation type="submission" date="2017-04" db="EMBL/GenBank/DDBJ databases">
        <title>Complete Genome Sequences of Twelve Strains of a Stable Defined Moderately Diverse Mouse Microbiota 2 (sDMDMm2).</title>
        <authorList>
            <person name="Uchimura Y."/>
            <person name="Wyss M."/>
            <person name="Brugiroux S."/>
            <person name="Limenitakis J.P."/>
            <person name="Stecher B."/>
            <person name="McCoy K.D."/>
            <person name="Macpherson A.J."/>
        </authorList>
    </citation>
    <scope>NUCLEOTIDE SEQUENCE</scope>
    <source>
        <strain evidence="2">YL58</strain>
    </source>
</reference>
<protein>
    <submittedName>
        <fullName evidence="2">Uncharacterized protein</fullName>
    </submittedName>
</protein>
<dbReference type="Proteomes" id="UP000092574">
    <property type="component" value="Chromosome"/>
</dbReference>
<evidence type="ECO:0000256" key="1">
    <source>
        <dbReference type="SAM" id="Phobius"/>
    </source>
</evidence>
<evidence type="ECO:0000313" key="3">
    <source>
        <dbReference type="Proteomes" id="UP000092574"/>
    </source>
</evidence>
<feature type="transmembrane region" description="Helical" evidence="1">
    <location>
        <begin position="29"/>
        <end position="48"/>
    </location>
</feature>
<evidence type="ECO:0000313" key="2">
    <source>
        <dbReference type="EMBL" id="ANU76973.1"/>
    </source>
</evidence>